<dbReference type="EMBL" id="CAJNDS010001714">
    <property type="protein sequence ID" value="CAE7274449.1"/>
    <property type="molecule type" value="Genomic_DNA"/>
</dbReference>
<name>A0A812MQL0_9DINO</name>
<keyword evidence="2" id="KW-1185">Reference proteome</keyword>
<protein>
    <submittedName>
        <fullName evidence="1">POL protein</fullName>
    </submittedName>
</protein>
<accession>A0A812MQL0</accession>
<comment type="caution">
    <text evidence="1">The sequence shown here is derived from an EMBL/GenBank/DDBJ whole genome shotgun (WGS) entry which is preliminary data.</text>
</comment>
<dbReference type="Proteomes" id="UP000604046">
    <property type="component" value="Unassembled WGS sequence"/>
</dbReference>
<evidence type="ECO:0000313" key="2">
    <source>
        <dbReference type="Proteomes" id="UP000604046"/>
    </source>
</evidence>
<gene>
    <name evidence="1" type="primary">POL</name>
    <name evidence="1" type="ORF">SNAT2548_LOCUS14563</name>
</gene>
<proteinExistence type="predicted"/>
<evidence type="ECO:0000313" key="1">
    <source>
        <dbReference type="EMBL" id="CAE7274449.1"/>
    </source>
</evidence>
<sequence length="402" mass="46222">MPKYCAGLEDPAGGAARPCLFAQDGRGGPAQPTGTRCVLCCVDTLQRALSSRVGKGNLQRLLKHWRRIKSPVYQAAFDLGSLCALSTNEQCLLRTRAGEESKFELRTSWLHKKKQRLKHFVMGRPIPAASPGISEGSQKYLKAAARWRQGNRDFRLHWTYVHYRKKEPFTNVKMKRKCRTHWRGKHTVARALRREWWKARRTLKAKYLASMAAGPPFRKSGWKWAMEEGILQAGIQVPLSSGAAHLCQPRWCFLTLAGDTLYFESFDDRKRFKTKQLQSAKVSINNAFGRVEYSIEQEEYVHEWDSIRNGVIFSPLCVGNMLERLGFKLQLLREYSAWPTGAISLLQIRSTTENSRFYDYWTALKSFEDRVYLLDAFRRGPALIGNMQHTVQIYTTYAVVPF</sequence>
<reference evidence="1" key="1">
    <citation type="submission" date="2021-02" db="EMBL/GenBank/DDBJ databases">
        <authorList>
            <person name="Dougan E. K."/>
            <person name="Rhodes N."/>
            <person name="Thang M."/>
            <person name="Chan C."/>
        </authorList>
    </citation>
    <scope>NUCLEOTIDE SEQUENCE</scope>
</reference>
<organism evidence="1 2">
    <name type="scientific">Symbiodinium natans</name>
    <dbReference type="NCBI Taxonomy" id="878477"/>
    <lineage>
        <taxon>Eukaryota</taxon>
        <taxon>Sar</taxon>
        <taxon>Alveolata</taxon>
        <taxon>Dinophyceae</taxon>
        <taxon>Suessiales</taxon>
        <taxon>Symbiodiniaceae</taxon>
        <taxon>Symbiodinium</taxon>
    </lineage>
</organism>
<dbReference type="AlphaFoldDB" id="A0A812MQL0"/>
<dbReference type="OrthoDB" id="406403at2759"/>